<dbReference type="Pfam" id="PF00249">
    <property type="entry name" value="Myb_DNA-binding"/>
    <property type="match status" value="2"/>
</dbReference>
<dbReference type="InterPro" id="IPR001005">
    <property type="entry name" value="SANT/Myb"/>
</dbReference>
<dbReference type="GO" id="GO:0005654">
    <property type="term" value="C:nucleoplasm"/>
    <property type="evidence" value="ECO:0007669"/>
    <property type="project" value="UniProtKB-ARBA"/>
</dbReference>
<keyword evidence="3" id="KW-0862">Zinc</keyword>
<dbReference type="STRING" id="1344416.A0A139ATW5"/>
<feature type="region of interest" description="Disordered" evidence="6">
    <location>
        <begin position="576"/>
        <end position="643"/>
    </location>
</feature>
<organism evidence="8 9">
    <name type="scientific">Gonapodya prolifera (strain JEL478)</name>
    <name type="common">Monoblepharis prolifera</name>
    <dbReference type="NCBI Taxonomy" id="1344416"/>
    <lineage>
        <taxon>Eukaryota</taxon>
        <taxon>Fungi</taxon>
        <taxon>Fungi incertae sedis</taxon>
        <taxon>Chytridiomycota</taxon>
        <taxon>Chytridiomycota incertae sedis</taxon>
        <taxon>Monoblepharidomycetes</taxon>
        <taxon>Monoblepharidales</taxon>
        <taxon>Gonapodyaceae</taxon>
        <taxon>Gonapodya</taxon>
    </lineage>
</organism>
<feature type="compositionally biased region" description="Basic and acidic residues" evidence="6">
    <location>
        <begin position="247"/>
        <end position="256"/>
    </location>
</feature>
<feature type="region of interest" description="Disordered" evidence="6">
    <location>
        <begin position="247"/>
        <end position="311"/>
    </location>
</feature>
<feature type="compositionally biased region" description="Basic and acidic residues" evidence="6">
    <location>
        <begin position="265"/>
        <end position="288"/>
    </location>
</feature>
<evidence type="ECO:0000256" key="5">
    <source>
        <dbReference type="ARBA" id="ARBA00023242"/>
    </source>
</evidence>
<feature type="compositionally biased region" description="Basic residues" evidence="6">
    <location>
        <begin position="733"/>
        <end position="750"/>
    </location>
</feature>
<keyword evidence="9" id="KW-1185">Reference proteome</keyword>
<sequence length="879" mass="98085">MWRDKSRLPPLFGGDGPGGRRNPRYDDSYPTPPRFFQPPRSFSGPGNRMSLSQGFRKPGTFPPPPPRRDHYGPVMAPLAPAHFTNFSNVPPVAYGNRPSRPPQWDGGLRAAPGNFGEGRFIQQHPVIRNHHVGRFGLPADGLPGVAREPSPTTLGKRKHSLIEEDDTKQTTDSLDIDKALDTWPDSKRGDERPIGVSADAEESSSSGSEEAEDEEDLDVEAAEEQIDRLDALISHWERLLERRRELDKAHSEESHDPGGAPSSTEVKDKEEMKLEREGGTVEQGEHSVRQPTPDGSRIRDEREAETLKLESSTLPIPIGDYEPIYKHNRNLAEKHNQAFPVSNYTPGSTKHQWRNLPSSSIIENYIIPRRTVMDSKIQDLRQEFETRWKSYRKRVQRINERRTFGDAVFGPTVGGANAQATNPEFSGGGPANLYQMSYSSRSRRVGSSDMVRSEAEFEAILRRLQQSETDGNEGNQDRWAKNVDMVLDPDLRTAMETDDRSTLVEDPESELALQRAVSDDGWTGAEKYIFRTKLEKYGKEFNTISKYLPNKTTQDCVFFYYRGKYIDNLKEAVRRHKIQNGHGRRRKTAQPKSAKPADRIDTLTDGYDLPTSRSRSSRLDEGDYSTASGSRAARAKQRAANQAAAEEMETAGAAAGDEIAVDADDVEGSGMTWTEEELELLTTGFRQHGKDFAATAALIEGWTARDVRDFFNSQKRRLNLMELVKEAESEKKPPKKPRSSRDKTRAKRKAAPSEEIVTEIDGDADVSNEVAQEPGGAMRELLMAATAEIHHERHLSSDSKKRVSEPTTDSIIAAAQALQGLLTAPRTTSDGHSLWQTEISSSAVTSEQSIVTGDAPDLFHPNPLANGHYTSRLEDNHLS</sequence>
<dbReference type="FunFam" id="1.10.10.60:FF:000012">
    <property type="entry name" value="Metastasis-associated 1 family, member 3"/>
    <property type="match status" value="1"/>
</dbReference>
<feature type="compositionally biased region" description="Basic and acidic residues" evidence="6">
    <location>
        <begin position="175"/>
        <end position="193"/>
    </location>
</feature>
<feature type="domain" description="SANT" evidence="7">
    <location>
        <begin position="668"/>
        <end position="719"/>
    </location>
</feature>
<accession>A0A139ATW5</accession>
<feature type="compositionally biased region" description="Basic residues" evidence="6">
    <location>
        <begin position="576"/>
        <end position="589"/>
    </location>
</feature>
<evidence type="ECO:0000313" key="9">
    <source>
        <dbReference type="Proteomes" id="UP000070544"/>
    </source>
</evidence>
<dbReference type="InterPro" id="IPR009057">
    <property type="entry name" value="Homeodomain-like_sf"/>
</dbReference>
<feature type="compositionally biased region" description="Polar residues" evidence="6">
    <location>
        <begin position="842"/>
        <end position="851"/>
    </location>
</feature>
<dbReference type="InterPro" id="IPR051571">
    <property type="entry name" value="N-CoR_corepressor"/>
</dbReference>
<protein>
    <recommendedName>
        <fullName evidence="7">SANT domain-containing protein</fullName>
    </recommendedName>
</protein>
<dbReference type="SUPFAM" id="SSF46689">
    <property type="entry name" value="Homeodomain-like"/>
    <property type="match status" value="2"/>
</dbReference>
<dbReference type="GO" id="GO:0008270">
    <property type="term" value="F:zinc ion binding"/>
    <property type="evidence" value="ECO:0007669"/>
    <property type="project" value="UniProtKB-KW"/>
</dbReference>
<feature type="region of interest" description="Disordered" evidence="6">
    <location>
        <begin position="139"/>
        <end position="220"/>
    </location>
</feature>
<keyword evidence="2" id="KW-0863">Zinc-finger</keyword>
<feature type="compositionally biased region" description="Acidic residues" evidence="6">
    <location>
        <begin position="209"/>
        <end position="220"/>
    </location>
</feature>
<evidence type="ECO:0000256" key="2">
    <source>
        <dbReference type="ARBA" id="ARBA00022771"/>
    </source>
</evidence>
<dbReference type="PANTHER" id="PTHR13992:SF39">
    <property type="entry name" value="SMRTER, ISOFORM G"/>
    <property type="match status" value="1"/>
</dbReference>
<feature type="compositionally biased region" description="Basic and acidic residues" evidence="6">
    <location>
        <begin position="296"/>
        <end position="308"/>
    </location>
</feature>
<dbReference type="GO" id="GO:0000785">
    <property type="term" value="C:chromatin"/>
    <property type="evidence" value="ECO:0007669"/>
    <property type="project" value="TreeGrafter"/>
</dbReference>
<dbReference type="PANTHER" id="PTHR13992">
    <property type="entry name" value="NUCLEAR RECEPTOR CO-REPRESSOR RELATED NCOR"/>
    <property type="match status" value="1"/>
</dbReference>
<feature type="domain" description="SANT" evidence="7">
    <location>
        <begin position="517"/>
        <end position="568"/>
    </location>
</feature>
<evidence type="ECO:0000256" key="1">
    <source>
        <dbReference type="ARBA" id="ARBA00022723"/>
    </source>
</evidence>
<dbReference type="SMART" id="SM00717">
    <property type="entry name" value="SANT"/>
    <property type="match status" value="2"/>
</dbReference>
<name>A0A139ATW5_GONPJ</name>
<gene>
    <name evidence="8" type="ORF">M427DRAFT_41482</name>
</gene>
<keyword evidence="4" id="KW-0238">DNA-binding</keyword>
<evidence type="ECO:0000259" key="7">
    <source>
        <dbReference type="PROSITE" id="PS51293"/>
    </source>
</evidence>
<dbReference type="GO" id="GO:0003677">
    <property type="term" value="F:DNA binding"/>
    <property type="evidence" value="ECO:0007669"/>
    <property type="project" value="UniProtKB-KW"/>
</dbReference>
<dbReference type="EMBL" id="KQ965736">
    <property type="protein sequence ID" value="KXS20180.1"/>
    <property type="molecule type" value="Genomic_DNA"/>
</dbReference>
<dbReference type="PROSITE" id="PS51293">
    <property type="entry name" value="SANT"/>
    <property type="match status" value="2"/>
</dbReference>
<reference evidence="8 9" key="1">
    <citation type="journal article" date="2015" name="Genome Biol. Evol.">
        <title>Phylogenomic analyses indicate that early fungi evolved digesting cell walls of algal ancestors of land plants.</title>
        <authorList>
            <person name="Chang Y."/>
            <person name="Wang S."/>
            <person name="Sekimoto S."/>
            <person name="Aerts A.L."/>
            <person name="Choi C."/>
            <person name="Clum A."/>
            <person name="LaButti K.M."/>
            <person name="Lindquist E.A."/>
            <person name="Yee Ngan C."/>
            <person name="Ohm R.A."/>
            <person name="Salamov A.A."/>
            <person name="Grigoriev I.V."/>
            <person name="Spatafora J.W."/>
            <person name="Berbee M.L."/>
        </authorList>
    </citation>
    <scope>NUCLEOTIDE SEQUENCE [LARGE SCALE GENOMIC DNA]</scope>
    <source>
        <strain evidence="8 9">JEL478</strain>
    </source>
</reference>
<dbReference type="GO" id="GO:0032991">
    <property type="term" value="C:protein-containing complex"/>
    <property type="evidence" value="ECO:0007669"/>
    <property type="project" value="UniProtKB-ARBA"/>
</dbReference>
<dbReference type="AlphaFoldDB" id="A0A139ATW5"/>
<keyword evidence="1" id="KW-0479">Metal-binding</keyword>
<evidence type="ECO:0000313" key="8">
    <source>
        <dbReference type="EMBL" id="KXS20180.1"/>
    </source>
</evidence>
<feature type="region of interest" description="Disordered" evidence="6">
    <location>
        <begin position="724"/>
        <end position="756"/>
    </location>
</feature>
<evidence type="ECO:0000256" key="3">
    <source>
        <dbReference type="ARBA" id="ARBA00022833"/>
    </source>
</evidence>
<feature type="region of interest" description="Disordered" evidence="6">
    <location>
        <begin position="842"/>
        <end position="879"/>
    </location>
</feature>
<feature type="region of interest" description="Disordered" evidence="6">
    <location>
        <begin position="92"/>
        <end position="111"/>
    </location>
</feature>
<dbReference type="InterPro" id="IPR017884">
    <property type="entry name" value="SANT_dom"/>
</dbReference>
<dbReference type="GO" id="GO:0006357">
    <property type="term" value="P:regulation of transcription by RNA polymerase II"/>
    <property type="evidence" value="ECO:0007669"/>
    <property type="project" value="TreeGrafter"/>
</dbReference>
<feature type="compositionally biased region" description="Low complexity" evidence="6">
    <location>
        <begin position="37"/>
        <end position="46"/>
    </location>
</feature>
<dbReference type="OrthoDB" id="10258692at2759"/>
<evidence type="ECO:0000256" key="4">
    <source>
        <dbReference type="ARBA" id="ARBA00023125"/>
    </source>
</evidence>
<evidence type="ECO:0000256" key="6">
    <source>
        <dbReference type="SAM" id="MobiDB-lite"/>
    </source>
</evidence>
<keyword evidence="5" id="KW-0539">Nucleus</keyword>
<dbReference type="Proteomes" id="UP000070544">
    <property type="component" value="Unassembled WGS sequence"/>
</dbReference>
<dbReference type="Gene3D" id="1.20.58.1880">
    <property type="match status" value="1"/>
</dbReference>
<feature type="region of interest" description="Disordered" evidence="6">
    <location>
        <begin position="1"/>
        <end position="76"/>
    </location>
</feature>
<proteinExistence type="predicted"/>
<dbReference type="Gene3D" id="1.10.10.60">
    <property type="entry name" value="Homeodomain-like"/>
    <property type="match status" value="1"/>
</dbReference>